<reference evidence="2" key="1">
    <citation type="submission" date="2018-02" db="EMBL/GenBank/DDBJ databases">
        <title>Genome sequence of Desulfocucumis palustris strain NAW-5.</title>
        <authorList>
            <person name="Watanabe M."/>
            <person name="Kojima H."/>
            <person name="Fukui M."/>
        </authorList>
    </citation>
    <scope>NUCLEOTIDE SEQUENCE [LARGE SCALE GENOMIC DNA]</scope>
    <source>
        <strain evidence="2">NAW-5</strain>
    </source>
</reference>
<dbReference type="RefSeq" id="WP_104372002.1">
    <property type="nucleotide sequence ID" value="NZ_BFAV01000112.1"/>
</dbReference>
<dbReference type="Proteomes" id="UP000239549">
    <property type="component" value="Unassembled WGS sequence"/>
</dbReference>
<evidence type="ECO:0000313" key="1">
    <source>
        <dbReference type="EMBL" id="GBF33632.1"/>
    </source>
</evidence>
<dbReference type="AlphaFoldDB" id="A0A2L2XC12"/>
<accession>A0A2L2XC12</accession>
<keyword evidence="2" id="KW-1185">Reference proteome</keyword>
<dbReference type="NCBIfam" id="TIGR02678">
    <property type="entry name" value="TIGR02678 family protein"/>
    <property type="match status" value="1"/>
</dbReference>
<dbReference type="OrthoDB" id="1654131at2"/>
<dbReference type="InterPro" id="IPR013494">
    <property type="entry name" value="CHP02678"/>
</dbReference>
<dbReference type="EMBL" id="BFAV01000112">
    <property type="protein sequence ID" value="GBF33632.1"/>
    <property type="molecule type" value="Genomic_DNA"/>
</dbReference>
<comment type="caution">
    <text evidence="1">The sequence shown here is derived from an EMBL/GenBank/DDBJ whole genome shotgun (WGS) entry which is preliminary data.</text>
</comment>
<proteinExistence type="predicted"/>
<sequence>MSVQAKYEERRMALHDLLDRVLVTRGSSSDAYRRIFLHYHWLKEWFRERPGWRLAQWEDSYRLERVPARAVPGRGMEGLKEPLDYACLCWVLWFASMRSSNAQDWFALSELAREVQEISEGRFTMENRPHRESFVRALRLLQRLGVLTAYSGDEDHWVRAENRTDPDAEVLYDLASHSPRLLVMVGEEAMKAISQSDAGQPVLPLVADELPPLQRAWRTLLIGPVLWRGDDPEAFTALTESPQEVADDLHNSLGWQIEMGLDFARVWRTTTARGAAGLLLEVGAGLNAAQEDDVAPHIRYYFHPVLLLIGKIRDELAAGRLSAGPEGDVRLPEGDLRDYLVGLAEAHRGQWGQEMQKMNMGQLVDLIYRQMRRIGYLRGPDSKGYCYLLPGAASAVGYYQEPAEAALPHCKGKDEFIQIPLFDGLSDWKERDG</sequence>
<name>A0A2L2XC12_9FIRM</name>
<protein>
    <recommendedName>
        <fullName evidence="3">TIGR02678 family protein</fullName>
    </recommendedName>
</protein>
<evidence type="ECO:0008006" key="3">
    <source>
        <dbReference type="Google" id="ProtNLM"/>
    </source>
</evidence>
<evidence type="ECO:0000313" key="2">
    <source>
        <dbReference type="Proteomes" id="UP000239549"/>
    </source>
</evidence>
<dbReference type="Pfam" id="PF09661">
    <property type="entry name" value="DUF2398"/>
    <property type="match status" value="1"/>
</dbReference>
<gene>
    <name evidence="1" type="ORF">DCCM_2738</name>
</gene>
<organism evidence="1 2">
    <name type="scientific">Desulfocucumis palustris</name>
    <dbReference type="NCBI Taxonomy" id="1898651"/>
    <lineage>
        <taxon>Bacteria</taxon>
        <taxon>Bacillati</taxon>
        <taxon>Bacillota</taxon>
        <taxon>Clostridia</taxon>
        <taxon>Eubacteriales</taxon>
        <taxon>Desulfocucumaceae</taxon>
        <taxon>Desulfocucumis</taxon>
    </lineage>
</organism>